<evidence type="ECO:0000256" key="3">
    <source>
        <dbReference type="SAM" id="SignalP"/>
    </source>
</evidence>
<feature type="region of interest" description="Disordered" evidence="1">
    <location>
        <begin position="577"/>
        <end position="599"/>
    </location>
</feature>
<sequence length="654" mass="69756">MRWKFKPVPAIKTLAATLSMWTMCIAPVAQGAEAARNKQLINQYLKESGLTTQKMTIGQFWGKVRHIYPSVLQKQLDPWMSIHKNEPMPSIEASSFKDADNNEQVRIVLKAGAETGTLTFTGDDEKPLKVNGVTLSRAELADYNKFEQLAAKIGNQDPMLKKSLKEGAKNSSAKSSKSVVTEKRFLKGKDIAKLPLRQQMDYFLKMRTAVQAADRVLEVNKGSKGASFDYSTSDSAVASLWQILLGANAVAKVEQACIASGWVASYYQGSCARPEQGQASLLRQVEELPFSATVKSKVTSCAKGGGLPCNPLLFGFSDNSGSPICITSNLASATKQCNEKVPLPQDRERIIQSIVAARGNDGSLCKVKDDNTVSQVCADKLEKYTDNLQAHYLNAAQFCTKGGVSSIESRAEWERKARTDIKKDQKEACDNLKDRFFDLKVEVSGPATPAQPCSVRIPGSHEGDGGTCLCEDGKPPRPPAPKPTSGGKAGKALPPPPVPGESGAVAAPQESDGQLVCEPVVIGDSGDVTNTDLPPGKTVKEDTCGFLCKYKGILIAVGVGLVGLGLFWWLTKKKTKKSTPVYTPPAPPPLPDPTVSPTTVPTVDPVPQNPCPAPNTVINGVCTAPIFVPPDPPVVTPPSTEGGTGTGPTGGAIR</sequence>
<evidence type="ECO:0000256" key="1">
    <source>
        <dbReference type="SAM" id="MobiDB-lite"/>
    </source>
</evidence>
<feature type="chain" id="PRO_5046430146" evidence="3">
    <location>
        <begin position="32"/>
        <end position="654"/>
    </location>
</feature>
<evidence type="ECO:0000256" key="2">
    <source>
        <dbReference type="SAM" id="Phobius"/>
    </source>
</evidence>
<feature type="signal peptide" evidence="3">
    <location>
        <begin position="1"/>
        <end position="31"/>
    </location>
</feature>
<keyword evidence="2" id="KW-1133">Transmembrane helix</keyword>
<evidence type="ECO:0000313" key="4">
    <source>
        <dbReference type="EMBL" id="MDG0816563.1"/>
    </source>
</evidence>
<keyword evidence="2" id="KW-0812">Transmembrane</keyword>
<feature type="region of interest" description="Disordered" evidence="1">
    <location>
        <begin position="466"/>
        <end position="511"/>
    </location>
</feature>
<gene>
    <name evidence="4" type="ORF">NWE73_09325</name>
</gene>
<feature type="compositionally biased region" description="Gly residues" evidence="1">
    <location>
        <begin position="642"/>
        <end position="654"/>
    </location>
</feature>
<name>A0ABT6DI87_9BACT</name>
<feature type="compositionally biased region" description="Pro residues" evidence="1">
    <location>
        <begin position="582"/>
        <end position="594"/>
    </location>
</feature>
<dbReference type="Proteomes" id="UP001152321">
    <property type="component" value="Unassembled WGS sequence"/>
</dbReference>
<keyword evidence="2" id="KW-0472">Membrane</keyword>
<comment type="caution">
    <text evidence="4">The sequence shown here is derived from an EMBL/GenBank/DDBJ whole genome shotgun (WGS) entry which is preliminary data.</text>
</comment>
<evidence type="ECO:0000313" key="5">
    <source>
        <dbReference type="Proteomes" id="UP001152321"/>
    </source>
</evidence>
<feature type="region of interest" description="Disordered" evidence="1">
    <location>
        <begin position="634"/>
        <end position="654"/>
    </location>
</feature>
<proteinExistence type="predicted"/>
<keyword evidence="3" id="KW-0732">Signal</keyword>
<organism evidence="4 5">
    <name type="scientific">Bdellovibrio svalbardensis</name>
    <dbReference type="NCBI Taxonomy" id="2972972"/>
    <lineage>
        <taxon>Bacteria</taxon>
        <taxon>Pseudomonadati</taxon>
        <taxon>Bdellovibrionota</taxon>
        <taxon>Bdellovibrionia</taxon>
        <taxon>Bdellovibrionales</taxon>
        <taxon>Pseudobdellovibrionaceae</taxon>
        <taxon>Bdellovibrio</taxon>
    </lineage>
</organism>
<reference evidence="4" key="1">
    <citation type="submission" date="2022-08" db="EMBL/GenBank/DDBJ databases">
        <title>Novel Bdellovibrio Species Isolated from Svalbard: Designation Bdellovibrio svalbardensis.</title>
        <authorList>
            <person name="Mitchell R.J."/>
            <person name="Choi S.Y."/>
        </authorList>
    </citation>
    <scope>NUCLEOTIDE SEQUENCE</scope>
    <source>
        <strain evidence="4">PAP01</strain>
    </source>
</reference>
<dbReference type="EMBL" id="JANRMI010000002">
    <property type="protein sequence ID" value="MDG0816563.1"/>
    <property type="molecule type" value="Genomic_DNA"/>
</dbReference>
<dbReference type="RefSeq" id="WP_277578041.1">
    <property type="nucleotide sequence ID" value="NZ_JANRMI010000002.1"/>
</dbReference>
<accession>A0ABT6DI87</accession>
<keyword evidence="5" id="KW-1185">Reference proteome</keyword>
<feature type="transmembrane region" description="Helical" evidence="2">
    <location>
        <begin position="550"/>
        <end position="570"/>
    </location>
</feature>
<protein>
    <submittedName>
        <fullName evidence="4">Uncharacterized protein</fullName>
    </submittedName>
</protein>